<dbReference type="InterPro" id="IPR029072">
    <property type="entry name" value="YebC-like"/>
</dbReference>
<comment type="caution">
    <text evidence="10">The sequence shown here is derived from an EMBL/GenBank/DDBJ whole genome shotgun (WGS) entry which is preliminary data.</text>
</comment>
<dbReference type="AlphaFoldDB" id="A0A2A4X1W4"/>
<dbReference type="SUPFAM" id="SSF75625">
    <property type="entry name" value="YebC-like"/>
    <property type="match status" value="1"/>
</dbReference>
<dbReference type="Gene3D" id="1.10.10.200">
    <property type="match status" value="1"/>
</dbReference>
<dbReference type="NCBIfam" id="NF001030">
    <property type="entry name" value="PRK00110.1"/>
    <property type="match status" value="1"/>
</dbReference>
<sequence>MAGHSKWANIKHKKGRADAKRGKVFSRVTKEIIQAVKAGGSDPKSNAKLKLAIQKAKAVNLPADNIERNIKKAVKDDSIDYLEITYELYGHGGVGIIVDAMTDNKNRLASDMRIATNKKGGTVATPGAVTFNFDRKGVLQVNADQGDEDTLSMQFIEAGAEDFDKEDDLFIVITDAQDLYKVKENLESGGLTVQEASLEMIPKTWVECDKESFEKNEALIAFLEESDDVDIIFHNMKEIE</sequence>
<dbReference type="GO" id="GO:0005829">
    <property type="term" value="C:cytosol"/>
    <property type="evidence" value="ECO:0007669"/>
    <property type="project" value="TreeGrafter"/>
</dbReference>
<organism evidence="10 11">
    <name type="scientific">Aerophobetes bacterium</name>
    <dbReference type="NCBI Taxonomy" id="2030807"/>
    <lineage>
        <taxon>Bacteria</taxon>
        <taxon>Candidatus Aerophobota</taxon>
    </lineage>
</organism>
<dbReference type="HAMAP" id="MF_00693">
    <property type="entry name" value="Transcrip_reg_TACO1"/>
    <property type="match status" value="1"/>
</dbReference>
<dbReference type="NCBIfam" id="NF009044">
    <property type="entry name" value="PRK12378.1"/>
    <property type="match status" value="1"/>
</dbReference>
<dbReference type="PANTHER" id="PTHR12532">
    <property type="entry name" value="TRANSLATIONAL ACTIVATOR OF CYTOCHROME C OXIDASE 1"/>
    <property type="match status" value="1"/>
</dbReference>
<dbReference type="InterPro" id="IPR002876">
    <property type="entry name" value="Transcrip_reg_TACO1-like"/>
</dbReference>
<proteinExistence type="inferred from homology"/>
<keyword evidence="2 6" id="KW-0963">Cytoplasm</keyword>
<feature type="region of interest" description="Disordered" evidence="7">
    <location>
        <begin position="1"/>
        <end position="21"/>
    </location>
</feature>
<dbReference type="InterPro" id="IPR048300">
    <property type="entry name" value="TACO1_YebC-like_2nd/3rd_dom"/>
</dbReference>
<dbReference type="Pfam" id="PF20772">
    <property type="entry name" value="TACO1_YebC_N"/>
    <property type="match status" value="1"/>
</dbReference>
<evidence type="ECO:0000256" key="4">
    <source>
        <dbReference type="ARBA" id="ARBA00023125"/>
    </source>
</evidence>
<dbReference type="EMBL" id="NVUK01000035">
    <property type="protein sequence ID" value="PCI76047.1"/>
    <property type="molecule type" value="Genomic_DNA"/>
</dbReference>
<gene>
    <name evidence="10" type="ORF">COB21_04880</name>
</gene>
<feature type="domain" description="TACO1/YebC-like second and third" evidence="8">
    <location>
        <begin position="81"/>
        <end position="236"/>
    </location>
</feature>
<evidence type="ECO:0000256" key="2">
    <source>
        <dbReference type="ARBA" id="ARBA00022490"/>
    </source>
</evidence>
<keyword evidence="3 6" id="KW-0805">Transcription regulation</keyword>
<accession>A0A2A4X1W4</accession>
<comment type="subcellular location">
    <subcellularLocation>
        <location evidence="6">Cytoplasm</location>
    </subcellularLocation>
</comment>
<evidence type="ECO:0000256" key="6">
    <source>
        <dbReference type="HAMAP-Rule" id="MF_00693"/>
    </source>
</evidence>
<dbReference type="Gene3D" id="3.30.70.980">
    <property type="match status" value="2"/>
</dbReference>
<dbReference type="Proteomes" id="UP000218775">
    <property type="component" value="Unassembled WGS sequence"/>
</dbReference>
<evidence type="ECO:0000313" key="10">
    <source>
        <dbReference type="EMBL" id="PCI76047.1"/>
    </source>
</evidence>
<dbReference type="InterPro" id="IPR026564">
    <property type="entry name" value="Transcrip_reg_TACO1-like_dom3"/>
</dbReference>
<evidence type="ECO:0000256" key="1">
    <source>
        <dbReference type="ARBA" id="ARBA00008724"/>
    </source>
</evidence>
<evidence type="ECO:0000256" key="5">
    <source>
        <dbReference type="ARBA" id="ARBA00023163"/>
    </source>
</evidence>
<dbReference type="GO" id="GO:0003677">
    <property type="term" value="F:DNA binding"/>
    <property type="evidence" value="ECO:0007669"/>
    <property type="project" value="UniProtKB-UniRule"/>
</dbReference>
<feature type="domain" description="TACO1/YebC-like N-terminal" evidence="9">
    <location>
        <begin position="5"/>
        <end position="74"/>
    </location>
</feature>
<evidence type="ECO:0000256" key="3">
    <source>
        <dbReference type="ARBA" id="ARBA00023015"/>
    </source>
</evidence>
<evidence type="ECO:0000259" key="9">
    <source>
        <dbReference type="Pfam" id="PF20772"/>
    </source>
</evidence>
<protein>
    <recommendedName>
        <fullName evidence="6">Probable transcriptional regulatory protein COB21_04880</fullName>
    </recommendedName>
</protein>
<reference evidence="11" key="1">
    <citation type="submission" date="2017-08" db="EMBL/GenBank/DDBJ databases">
        <title>A dynamic microbial community with high functional redundancy inhabits the cold, oxic subseafloor aquifer.</title>
        <authorList>
            <person name="Tully B.J."/>
            <person name="Wheat C.G."/>
            <person name="Glazer B.T."/>
            <person name="Huber J.A."/>
        </authorList>
    </citation>
    <scope>NUCLEOTIDE SEQUENCE [LARGE SCALE GENOMIC DNA]</scope>
</reference>
<name>A0A2A4X1W4_UNCAE</name>
<dbReference type="FunFam" id="1.10.10.200:FF:000002">
    <property type="entry name" value="Probable transcriptional regulatory protein CLM62_37755"/>
    <property type="match status" value="1"/>
</dbReference>
<evidence type="ECO:0000313" key="11">
    <source>
        <dbReference type="Proteomes" id="UP000218775"/>
    </source>
</evidence>
<dbReference type="GO" id="GO:0006355">
    <property type="term" value="P:regulation of DNA-templated transcription"/>
    <property type="evidence" value="ECO:0007669"/>
    <property type="project" value="UniProtKB-UniRule"/>
</dbReference>
<dbReference type="NCBIfam" id="TIGR01033">
    <property type="entry name" value="YebC/PmpR family DNA-binding transcriptional regulator"/>
    <property type="match status" value="1"/>
</dbReference>
<keyword evidence="5 6" id="KW-0804">Transcription</keyword>
<dbReference type="InterPro" id="IPR017856">
    <property type="entry name" value="Integrase-like_N"/>
</dbReference>
<evidence type="ECO:0000259" key="8">
    <source>
        <dbReference type="Pfam" id="PF01709"/>
    </source>
</evidence>
<comment type="similarity">
    <text evidence="1 6">Belongs to the TACO1 family.</text>
</comment>
<dbReference type="PANTHER" id="PTHR12532:SF6">
    <property type="entry name" value="TRANSCRIPTIONAL REGULATORY PROTEIN YEBC-RELATED"/>
    <property type="match status" value="1"/>
</dbReference>
<dbReference type="InterPro" id="IPR049083">
    <property type="entry name" value="TACO1_YebC_N"/>
</dbReference>
<keyword evidence="4 6" id="KW-0238">DNA-binding</keyword>
<dbReference type="Pfam" id="PF01709">
    <property type="entry name" value="Transcrip_reg"/>
    <property type="match status" value="1"/>
</dbReference>
<evidence type="ECO:0000256" key="7">
    <source>
        <dbReference type="SAM" id="MobiDB-lite"/>
    </source>
</evidence>